<reference evidence="6" key="1">
    <citation type="journal article" date="2019" name="Int. J. Syst. Evol. Microbiol.">
        <title>The Global Catalogue of Microorganisms (GCM) 10K type strain sequencing project: providing services to taxonomists for standard genome sequencing and annotation.</title>
        <authorList>
            <consortium name="The Broad Institute Genomics Platform"/>
            <consortium name="The Broad Institute Genome Sequencing Center for Infectious Disease"/>
            <person name="Wu L."/>
            <person name="Ma J."/>
        </authorList>
    </citation>
    <scope>NUCLEOTIDE SEQUENCE [LARGE SCALE GENOMIC DNA]</scope>
    <source>
        <strain evidence="6">CCUG 62215</strain>
    </source>
</reference>
<dbReference type="EMBL" id="JBHTJL010000009">
    <property type="protein sequence ID" value="MFD1063111.1"/>
    <property type="molecule type" value="Genomic_DNA"/>
</dbReference>
<organism evidence="5 6">
    <name type="scientific">Winogradskyella litorisediminis</name>
    <dbReference type="NCBI Taxonomy" id="1156618"/>
    <lineage>
        <taxon>Bacteria</taxon>
        <taxon>Pseudomonadati</taxon>
        <taxon>Bacteroidota</taxon>
        <taxon>Flavobacteriia</taxon>
        <taxon>Flavobacteriales</taxon>
        <taxon>Flavobacteriaceae</taxon>
        <taxon>Winogradskyella</taxon>
    </lineage>
</organism>
<dbReference type="Proteomes" id="UP001597013">
    <property type="component" value="Unassembled WGS sequence"/>
</dbReference>
<dbReference type="InterPro" id="IPR029063">
    <property type="entry name" value="SAM-dependent_MTases_sf"/>
</dbReference>
<keyword evidence="6" id="KW-1185">Reference proteome</keyword>
<dbReference type="PANTHER" id="PTHR32183">
    <property type="match status" value="1"/>
</dbReference>
<comment type="caution">
    <text evidence="5">The sequence shown here is derived from an EMBL/GenBank/DDBJ whole genome shotgun (WGS) entry which is preliminary data.</text>
</comment>
<dbReference type="PROSITE" id="PS51585">
    <property type="entry name" value="SAM_MT_TPMT"/>
    <property type="match status" value="1"/>
</dbReference>
<evidence type="ECO:0000313" key="6">
    <source>
        <dbReference type="Proteomes" id="UP001597013"/>
    </source>
</evidence>
<evidence type="ECO:0000256" key="2">
    <source>
        <dbReference type="ARBA" id="ARBA00022603"/>
    </source>
</evidence>
<evidence type="ECO:0000256" key="3">
    <source>
        <dbReference type="ARBA" id="ARBA00022679"/>
    </source>
</evidence>
<gene>
    <name evidence="5" type="ORF">ACFQ1Q_07620</name>
</gene>
<keyword evidence="2 5" id="KW-0489">Methyltransferase</keyword>
<evidence type="ECO:0000256" key="4">
    <source>
        <dbReference type="ARBA" id="ARBA00022691"/>
    </source>
</evidence>
<keyword evidence="4" id="KW-0949">S-adenosyl-L-methionine</keyword>
<keyword evidence="1" id="KW-0597">Phosphoprotein</keyword>
<dbReference type="PANTHER" id="PTHR32183:SF6">
    <property type="entry name" value="CYSTEINE SULFINATE DESULFINASE_CYSTEINE DESULFURASE AND RELATED ENZYMES"/>
    <property type="match status" value="1"/>
</dbReference>
<dbReference type="InterPro" id="IPR008854">
    <property type="entry name" value="TPMT"/>
</dbReference>
<dbReference type="RefSeq" id="WP_386129576.1">
    <property type="nucleotide sequence ID" value="NZ_JBHTJL010000009.1"/>
</dbReference>
<dbReference type="GO" id="GO:0008168">
    <property type="term" value="F:methyltransferase activity"/>
    <property type="evidence" value="ECO:0007669"/>
    <property type="project" value="UniProtKB-KW"/>
</dbReference>
<dbReference type="Gene3D" id="3.40.50.150">
    <property type="entry name" value="Vaccinia Virus protein VP39"/>
    <property type="match status" value="1"/>
</dbReference>
<proteinExistence type="predicted"/>
<evidence type="ECO:0000256" key="1">
    <source>
        <dbReference type="ARBA" id="ARBA00022553"/>
    </source>
</evidence>
<sequence>MKNKPKIILDSRYWESRYQDNSTGWDLGKASRPLEYYIEQLSDKDLKILIPGGGNSYEAEYLIKRGFKNTFVVDLSKTALMNLKNRVPDFPSSQLLQKDFFDINMKFDLILEQTFFCAINPSLRNNYAEKISELLTDNGKLVGLLFNVPLYQEHPPFGGNKNEYEKYFEPYFNIEIMELCYNSESERKGKELFMKLQKKIKR</sequence>
<accession>A0ABW3N999</accession>
<name>A0ABW3N999_9FLAO</name>
<dbReference type="SUPFAM" id="SSF53335">
    <property type="entry name" value="S-adenosyl-L-methionine-dependent methyltransferases"/>
    <property type="match status" value="1"/>
</dbReference>
<evidence type="ECO:0000313" key="5">
    <source>
        <dbReference type="EMBL" id="MFD1063111.1"/>
    </source>
</evidence>
<dbReference type="Pfam" id="PF05724">
    <property type="entry name" value="TPMT"/>
    <property type="match status" value="1"/>
</dbReference>
<keyword evidence="3" id="KW-0808">Transferase</keyword>
<protein>
    <submittedName>
        <fullName evidence="5">SAM-dependent methyltransferase</fullName>
    </submittedName>
</protein>
<dbReference type="GO" id="GO:0032259">
    <property type="term" value="P:methylation"/>
    <property type="evidence" value="ECO:0007669"/>
    <property type="project" value="UniProtKB-KW"/>
</dbReference>